<protein>
    <submittedName>
        <fullName evidence="1">Uncharacterized protein</fullName>
    </submittedName>
</protein>
<sequence>MRRERCHSMRADMRVPLMRMGPNAGRLNRRDSARSTIVYRLPPGGVCRQAARAARHLRFFRAGGLLIA</sequence>
<evidence type="ECO:0000313" key="2">
    <source>
        <dbReference type="Proteomes" id="UP000006693"/>
    </source>
</evidence>
<dbReference type="HOGENOM" id="CLU_3005303_0_0_4"/>
<proteinExistence type="predicted"/>
<dbReference type="EMBL" id="CP000011">
    <property type="protein sequence ID" value="AAU46129.1"/>
    <property type="molecule type" value="Genomic_DNA"/>
</dbReference>
<accession>A0A0H2WAM3</accession>
<organism evidence="1 2">
    <name type="scientific">Burkholderia mallei (strain ATCC 23344)</name>
    <dbReference type="NCBI Taxonomy" id="243160"/>
    <lineage>
        <taxon>Bacteria</taxon>
        <taxon>Pseudomonadati</taxon>
        <taxon>Pseudomonadota</taxon>
        <taxon>Betaproteobacteria</taxon>
        <taxon>Burkholderiales</taxon>
        <taxon>Burkholderiaceae</taxon>
        <taxon>Burkholderia</taxon>
        <taxon>pseudomallei group</taxon>
    </lineage>
</organism>
<dbReference type="KEGG" id="bma:BMAA0941"/>
<keyword evidence="2" id="KW-1185">Reference proteome</keyword>
<reference evidence="1 2" key="1">
    <citation type="journal article" date="2004" name="Proc. Natl. Acad. Sci. U.S.A.">
        <title>Structural flexibility in the Burkholderia mallei genome.</title>
        <authorList>
            <person name="Nierman W.C."/>
            <person name="DeShazer D."/>
            <person name="Kim H.S."/>
            <person name="Tettelin H."/>
            <person name="Nelson K.E."/>
            <person name="Feldblyum T."/>
            <person name="Ulrich R.L."/>
            <person name="Ronning C.M."/>
            <person name="Brinkac L.M."/>
            <person name="Daugherty S.C."/>
            <person name="Davidsen T.D."/>
            <person name="Deboy R.T."/>
            <person name="Dimitrov G."/>
            <person name="Dodson R.J."/>
            <person name="Durkin A.S."/>
            <person name="Gwinn M.L."/>
            <person name="Haft D.H."/>
            <person name="Khouri H."/>
            <person name="Kolonay J.F."/>
            <person name="Madupu R."/>
            <person name="Mohammoud Y."/>
            <person name="Nelson W.C."/>
            <person name="Radune D."/>
            <person name="Romero C.M."/>
            <person name="Sarria S."/>
            <person name="Selengut J."/>
            <person name="Shamblin C."/>
            <person name="Sullivan S.A."/>
            <person name="White O."/>
            <person name="Yu Y."/>
            <person name="Zafar N."/>
            <person name="Zhou L."/>
            <person name="Fraser C.M."/>
        </authorList>
    </citation>
    <scope>NUCLEOTIDE SEQUENCE [LARGE SCALE GENOMIC DNA]</scope>
    <source>
        <strain evidence="1 2">ATCC 23344</strain>
    </source>
</reference>
<name>A0A0H2WAM3_BURMA</name>
<dbReference type="Proteomes" id="UP000006693">
    <property type="component" value="Chromosome 2"/>
</dbReference>
<evidence type="ECO:0000313" key="1">
    <source>
        <dbReference type="EMBL" id="AAU46129.1"/>
    </source>
</evidence>
<gene>
    <name evidence="1" type="ordered locus">BMAA0941</name>
</gene>
<dbReference type="AlphaFoldDB" id="A0A0H2WAM3"/>